<dbReference type="CDD" id="cd02440">
    <property type="entry name" value="AdoMet_MTases"/>
    <property type="match status" value="1"/>
</dbReference>
<dbReference type="Proteomes" id="UP000292704">
    <property type="component" value="Unassembled WGS sequence"/>
</dbReference>
<dbReference type="Pfam" id="PF08242">
    <property type="entry name" value="Methyltransf_12"/>
    <property type="match status" value="1"/>
</dbReference>
<evidence type="ECO:0000313" key="2">
    <source>
        <dbReference type="EMBL" id="RZH68737.1"/>
    </source>
</evidence>
<dbReference type="STRING" id="222984.GCA_000731985_01999"/>
<evidence type="ECO:0000259" key="1">
    <source>
        <dbReference type="Pfam" id="PF08242"/>
    </source>
</evidence>
<dbReference type="GO" id="GO:0008168">
    <property type="term" value="F:methyltransferase activity"/>
    <property type="evidence" value="ECO:0007669"/>
    <property type="project" value="UniProtKB-KW"/>
</dbReference>
<proteinExistence type="predicted"/>
<accession>A0A482Y7G5</accession>
<keyword evidence="2" id="KW-0489">Methyltransferase</keyword>
<gene>
    <name evidence="2" type="ORF">ELS17_04545</name>
</gene>
<evidence type="ECO:0000313" key="3">
    <source>
        <dbReference type="Proteomes" id="UP000292704"/>
    </source>
</evidence>
<name>A0A482Y7G5_9EURY</name>
<dbReference type="RefSeq" id="WP_130169699.1">
    <property type="nucleotide sequence ID" value="NZ_SHMR01000001.1"/>
</dbReference>
<sequence>MTEPDRYSFRRYLDAKRTVDRRARNHRVAAAFRRSLAAVDEPVALCEIGAGTGTMIETVLEWTPDTEVRYTAIDADPTLVDAATDRIADRAADRNHDSDRSGGPIRIDRDGAAFEVEFRAEDALAHLAAHVGSYDVVIAQAFLDLTDVRAALETVADGLCPGGVAYFPITFDGVTSLLPPVDTDLEDRIERRFHRRMDTTEKVGGETGDSTAGRHLLTAVPATGGRVVAAGGSDWVVRPTDGGYEGDEAYFLHHIVDTIESALVADGTLAAERVSAWAAARHEQVDAGALVYLAHQLDVLATWPGTA</sequence>
<dbReference type="InterPro" id="IPR029063">
    <property type="entry name" value="SAM-dependent_MTases_sf"/>
</dbReference>
<dbReference type="OrthoDB" id="338984at2157"/>
<dbReference type="EMBL" id="SHMR01000001">
    <property type="protein sequence ID" value="RZH68737.1"/>
    <property type="molecule type" value="Genomic_DNA"/>
</dbReference>
<organism evidence="2 3">
    <name type="scientific">Natrinema altunense</name>
    <dbReference type="NCBI Taxonomy" id="222984"/>
    <lineage>
        <taxon>Archaea</taxon>
        <taxon>Methanobacteriati</taxon>
        <taxon>Methanobacteriota</taxon>
        <taxon>Stenosarchaea group</taxon>
        <taxon>Halobacteria</taxon>
        <taxon>Halobacteriales</taxon>
        <taxon>Natrialbaceae</taxon>
        <taxon>Natrinema</taxon>
    </lineage>
</organism>
<feature type="domain" description="Methyltransferase type 12" evidence="1">
    <location>
        <begin position="47"/>
        <end position="164"/>
    </location>
</feature>
<protein>
    <submittedName>
        <fullName evidence="2">Class I SAM-dependent methyltransferase</fullName>
    </submittedName>
</protein>
<reference evidence="2 3" key="1">
    <citation type="submission" date="2019-02" db="EMBL/GenBank/DDBJ databases">
        <title>Genome analysis provides insights into bioremediation potentialities and Haloocin production by Natrinema altunense strain 4.1R isolated from Chott Douz in Tunisian desert.</title>
        <authorList>
            <person name="Najjari A."/>
            <person name="Youssef N."/>
            <person name="Ben Dhia O."/>
            <person name="Ferjani R."/>
            <person name="El Hidri D."/>
            <person name="Ouzari H.I."/>
            <person name="Cherif A."/>
        </authorList>
    </citation>
    <scope>NUCLEOTIDE SEQUENCE [LARGE SCALE GENOMIC DNA]</scope>
    <source>
        <strain evidence="2 3">4.1R</strain>
    </source>
</reference>
<dbReference type="SUPFAM" id="SSF53335">
    <property type="entry name" value="S-adenosyl-L-methionine-dependent methyltransferases"/>
    <property type="match status" value="1"/>
</dbReference>
<dbReference type="Gene3D" id="3.40.50.150">
    <property type="entry name" value="Vaccinia Virus protein VP39"/>
    <property type="match status" value="1"/>
</dbReference>
<comment type="caution">
    <text evidence="2">The sequence shown here is derived from an EMBL/GenBank/DDBJ whole genome shotgun (WGS) entry which is preliminary data.</text>
</comment>
<dbReference type="AlphaFoldDB" id="A0A482Y7G5"/>
<keyword evidence="2" id="KW-0808">Transferase</keyword>
<dbReference type="GO" id="GO:0032259">
    <property type="term" value="P:methylation"/>
    <property type="evidence" value="ECO:0007669"/>
    <property type="project" value="UniProtKB-KW"/>
</dbReference>
<dbReference type="InterPro" id="IPR013217">
    <property type="entry name" value="Methyltransf_12"/>
</dbReference>